<dbReference type="InterPro" id="IPR001584">
    <property type="entry name" value="Integrase_cat-core"/>
</dbReference>
<dbReference type="Ensembl" id="ENSORLT00000027607.1">
    <property type="protein sequence ID" value="ENSORLP00000029084.1"/>
    <property type="gene ID" value="ENSORLG00000023338.1"/>
</dbReference>
<accession>A0A3B3HAY6</accession>
<dbReference type="SMART" id="SM00298">
    <property type="entry name" value="CHROMO"/>
    <property type="match status" value="1"/>
</dbReference>
<dbReference type="InterPro" id="IPR056924">
    <property type="entry name" value="SH3_Tf2-1"/>
</dbReference>
<dbReference type="Pfam" id="PF24626">
    <property type="entry name" value="SH3_Tf2-1"/>
    <property type="match status" value="1"/>
</dbReference>
<reference evidence="5" key="2">
    <citation type="submission" date="2025-08" db="UniProtKB">
        <authorList>
            <consortium name="Ensembl"/>
        </authorList>
    </citation>
    <scope>IDENTIFICATION</scope>
    <source>
        <strain evidence="5">Hd-rR</strain>
    </source>
</reference>
<proteinExistence type="predicted"/>
<dbReference type="STRING" id="8090.ENSORLP00000029084"/>
<dbReference type="InterPro" id="IPR012337">
    <property type="entry name" value="RNaseH-like_sf"/>
</dbReference>
<organism evidence="5 6">
    <name type="scientific">Oryzias latipes</name>
    <name type="common">Japanese rice fish</name>
    <name type="synonym">Japanese killifish</name>
    <dbReference type="NCBI Taxonomy" id="8090"/>
    <lineage>
        <taxon>Eukaryota</taxon>
        <taxon>Metazoa</taxon>
        <taxon>Chordata</taxon>
        <taxon>Craniata</taxon>
        <taxon>Vertebrata</taxon>
        <taxon>Euteleostomi</taxon>
        <taxon>Actinopterygii</taxon>
        <taxon>Neopterygii</taxon>
        <taxon>Teleostei</taxon>
        <taxon>Neoteleostei</taxon>
        <taxon>Acanthomorphata</taxon>
        <taxon>Ovalentaria</taxon>
        <taxon>Atherinomorphae</taxon>
        <taxon>Beloniformes</taxon>
        <taxon>Adrianichthyidae</taxon>
        <taxon>Oryziinae</taxon>
        <taxon>Oryzias</taxon>
    </lineage>
</organism>
<comment type="subcellular location">
    <subcellularLocation>
        <location evidence="1">Nucleus</location>
    </subcellularLocation>
</comment>
<dbReference type="InterPro" id="IPR050951">
    <property type="entry name" value="Retrovirus_Pol_polyprotein"/>
</dbReference>
<reference evidence="5 6" key="1">
    <citation type="journal article" date="2007" name="Nature">
        <title>The medaka draft genome and insights into vertebrate genome evolution.</title>
        <authorList>
            <person name="Kasahara M."/>
            <person name="Naruse K."/>
            <person name="Sasaki S."/>
            <person name="Nakatani Y."/>
            <person name="Qu W."/>
            <person name="Ahsan B."/>
            <person name="Yamada T."/>
            <person name="Nagayasu Y."/>
            <person name="Doi K."/>
            <person name="Kasai Y."/>
            <person name="Jindo T."/>
            <person name="Kobayashi D."/>
            <person name="Shimada A."/>
            <person name="Toyoda A."/>
            <person name="Kuroki Y."/>
            <person name="Fujiyama A."/>
            <person name="Sasaki T."/>
            <person name="Shimizu A."/>
            <person name="Asakawa S."/>
            <person name="Shimizu N."/>
            <person name="Hashimoto S."/>
            <person name="Yang J."/>
            <person name="Lee Y."/>
            <person name="Matsushima K."/>
            <person name="Sugano S."/>
            <person name="Sakaizumi M."/>
            <person name="Narita T."/>
            <person name="Ohishi K."/>
            <person name="Haga S."/>
            <person name="Ohta F."/>
            <person name="Nomoto H."/>
            <person name="Nogata K."/>
            <person name="Morishita T."/>
            <person name="Endo T."/>
            <person name="Shin-I T."/>
            <person name="Takeda H."/>
            <person name="Morishita S."/>
            <person name="Kohara Y."/>
        </authorList>
    </citation>
    <scope>NUCLEOTIDE SEQUENCE [LARGE SCALE GENOMIC DNA]</scope>
    <source>
        <strain evidence="5 6">Hd-rR</strain>
    </source>
</reference>
<dbReference type="GO" id="GO:0003676">
    <property type="term" value="F:nucleic acid binding"/>
    <property type="evidence" value="ECO:0007669"/>
    <property type="project" value="InterPro"/>
</dbReference>
<evidence type="ECO:0000259" key="4">
    <source>
        <dbReference type="PROSITE" id="PS50994"/>
    </source>
</evidence>
<evidence type="ECO:0008006" key="7">
    <source>
        <dbReference type="Google" id="ProtNLM"/>
    </source>
</evidence>
<dbReference type="GeneTree" id="ENSGT00940000163772"/>
<dbReference type="SUPFAM" id="SSF53098">
    <property type="entry name" value="Ribonuclease H-like"/>
    <property type="match status" value="1"/>
</dbReference>
<dbReference type="Gene3D" id="3.30.420.10">
    <property type="entry name" value="Ribonuclease H-like superfamily/Ribonuclease H"/>
    <property type="match status" value="1"/>
</dbReference>
<reference evidence="5" key="3">
    <citation type="submission" date="2025-09" db="UniProtKB">
        <authorList>
            <consortium name="Ensembl"/>
        </authorList>
    </citation>
    <scope>IDENTIFICATION</scope>
    <source>
        <strain evidence="5">Hd-rR</strain>
    </source>
</reference>
<dbReference type="InterPro" id="IPR016197">
    <property type="entry name" value="Chromo-like_dom_sf"/>
</dbReference>
<dbReference type="PROSITE" id="PS50994">
    <property type="entry name" value="INTEGRASE"/>
    <property type="match status" value="1"/>
</dbReference>
<dbReference type="Gene3D" id="2.40.50.40">
    <property type="match status" value="1"/>
</dbReference>
<evidence type="ECO:0000313" key="6">
    <source>
        <dbReference type="Proteomes" id="UP000001038"/>
    </source>
</evidence>
<dbReference type="Proteomes" id="UP000001038">
    <property type="component" value="Chromosome 14"/>
</dbReference>
<dbReference type="PROSITE" id="PS50013">
    <property type="entry name" value="CHROMO_2"/>
    <property type="match status" value="1"/>
</dbReference>
<dbReference type="AlphaFoldDB" id="A0A3B3HAY6"/>
<name>A0A3B3HAY6_ORYLA</name>
<dbReference type="GO" id="GO:0005634">
    <property type="term" value="C:nucleus"/>
    <property type="evidence" value="ECO:0007669"/>
    <property type="project" value="UniProtKB-SubCell"/>
</dbReference>
<feature type="domain" description="Chromo" evidence="3">
    <location>
        <begin position="276"/>
        <end position="334"/>
    </location>
</feature>
<keyword evidence="6" id="KW-1185">Reference proteome</keyword>
<evidence type="ECO:0000256" key="1">
    <source>
        <dbReference type="ARBA" id="ARBA00004123"/>
    </source>
</evidence>
<dbReference type="InterPro" id="IPR036397">
    <property type="entry name" value="RNaseH_sf"/>
</dbReference>
<dbReference type="Bgee" id="ENSORLG00000023338">
    <property type="expression patterns" value="Expressed in gastrula"/>
</dbReference>
<evidence type="ECO:0000313" key="5">
    <source>
        <dbReference type="Ensembl" id="ENSORLP00000029084.1"/>
    </source>
</evidence>
<sequence length="338" mass="38284">MTVVDRFSKAAHFVALKKLPSAVETAALVVDHVFRLHGIPMEMVSDRGPQFVSQVWKAFCSAFGTKVSLSSGFHPQTNGQAERTNQDLEVALRCICSRHQTSWSSFLPWVEYAHNSLTSSASGMSPFECSLGYQPPLFPEQEKEVAVPSVQHLFRRCRRIWREARAALQRSSANNKRLADRHRLRAPTYVPGQSVLLSTANIKLRTESRKLSPRFIGPFEVVKVVNPVAVQLRLPRTMRVHPVFHVSQIKPLSTSSLHQTTPPPPPPRVIDGHPTWTISRLMDILRRGRGLQYLVDWRGYGPQERSWEPASYVLDRDMKRDFHRRHPDKPGGAPRGAP</sequence>
<dbReference type="Pfam" id="PF00385">
    <property type="entry name" value="Chromo"/>
    <property type="match status" value="1"/>
</dbReference>
<dbReference type="InParanoid" id="A0A3B3HAY6"/>
<dbReference type="SUPFAM" id="SSF54160">
    <property type="entry name" value="Chromo domain-like"/>
    <property type="match status" value="1"/>
</dbReference>
<evidence type="ECO:0000256" key="2">
    <source>
        <dbReference type="SAM" id="MobiDB-lite"/>
    </source>
</evidence>
<dbReference type="InterPro" id="IPR023780">
    <property type="entry name" value="Chromo_domain"/>
</dbReference>
<dbReference type="PANTHER" id="PTHR37984">
    <property type="entry name" value="PROTEIN CBG26694"/>
    <property type="match status" value="1"/>
</dbReference>
<dbReference type="Pfam" id="PF00665">
    <property type="entry name" value="rve"/>
    <property type="match status" value="1"/>
</dbReference>
<evidence type="ECO:0000259" key="3">
    <source>
        <dbReference type="PROSITE" id="PS50013"/>
    </source>
</evidence>
<dbReference type="PANTHER" id="PTHR37984:SF15">
    <property type="entry name" value="INTEGRASE CATALYTIC DOMAIN-CONTAINING PROTEIN"/>
    <property type="match status" value="1"/>
</dbReference>
<dbReference type="InterPro" id="IPR000953">
    <property type="entry name" value="Chromo/chromo_shadow_dom"/>
</dbReference>
<feature type="domain" description="Integrase catalytic" evidence="4">
    <location>
        <begin position="1"/>
        <end position="134"/>
    </location>
</feature>
<feature type="region of interest" description="Disordered" evidence="2">
    <location>
        <begin position="318"/>
        <end position="338"/>
    </location>
</feature>
<protein>
    <recommendedName>
        <fullName evidence="7">Integrase catalytic domain-containing protein</fullName>
    </recommendedName>
</protein>
<dbReference type="GO" id="GO:0015074">
    <property type="term" value="P:DNA integration"/>
    <property type="evidence" value="ECO:0007669"/>
    <property type="project" value="InterPro"/>
</dbReference>